<dbReference type="InterPro" id="IPR003877">
    <property type="entry name" value="SPRY_dom"/>
</dbReference>
<dbReference type="Proteomes" id="UP000011083">
    <property type="component" value="Unassembled WGS sequence"/>
</dbReference>
<dbReference type="SMART" id="SM00449">
    <property type="entry name" value="SPRY"/>
    <property type="match status" value="1"/>
</dbReference>
<dbReference type="InterPro" id="IPR011705">
    <property type="entry name" value="BACK"/>
</dbReference>
<evidence type="ECO:0000259" key="2">
    <source>
        <dbReference type="PROSITE" id="PS50097"/>
    </source>
</evidence>
<dbReference type="STRING" id="1257118.L8GDV1"/>
<dbReference type="InterPro" id="IPR001870">
    <property type="entry name" value="B30.2/SPRY"/>
</dbReference>
<keyword evidence="5" id="KW-1185">Reference proteome</keyword>
<dbReference type="PANTHER" id="PTHR24410">
    <property type="entry name" value="HL07962P-RELATED"/>
    <property type="match status" value="1"/>
</dbReference>
<evidence type="ECO:0000313" key="5">
    <source>
        <dbReference type="Proteomes" id="UP000011083"/>
    </source>
</evidence>
<dbReference type="PROSITE" id="PS50097">
    <property type="entry name" value="BTB"/>
    <property type="match status" value="1"/>
</dbReference>
<sequence length="521" mass="57879">MLRVSVSKGKGKEKDEEETLKVHLPSAKRQFNAVLYGDMVQKGFAHLYGDTKISDVTLVLGDEKVAVHRLVLSVWSDTFRTLLEGAKAEVVIPLEKEDMEDFKLMLKHMYTGETDFINGQNVLSLLSLASYYNIHSLKETCGELLGDLVTDDNLFFFLDVVDKYEVKALEAACGSHLAEHFQDLVNNGKLDDLEPSTWAEIVKTDDIRVRSEEELFDAVIRYTKQFKAKDVREQALTTILPYIRFPFMSPRFLVTKVEGNESIRDLPVVQDLLHEAYRYRVNPSSVKNIRSTPRTGHQFNPEQSHASITLSDDKLTATLSASIGWANASCTTPLTRDNPYIEFKVGNGTPGQLMIGVVSGTCSTTGYAGQYSNGWTYYSSGQVYNSSTTPSTGQTYTTGDTVGVFVEFDKNIVHFFKNGKSSTTVSNVSTSNGQLFPNVSLNSMGNNVSVIPYAPIPEELKAKMKNAPSTRKKRAKLTASSLGRTYGDENDGTPGIEPSEEEAAEAIDGTTFIKRFLRFKF</sequence>
<dbReference type="InterPro" id="IPR000210">
    <property type="entry name" value="BTB/POZ_dom"/>
</dbReference>
<dbReference type="PANTHER" id="PTHR24410:SF23">
    <property type="entry name" value="BTB DOMAIN-CONTAINING PROTEIN-RELATED"/>
    <property type="match status" value="1"/>
</dbReference>
<dbReference type="PROSITE" id="PS50188">
    <property type="entry name" value="B302_SPRY"/>
    <property type="match status" value="1"/>
</dbReference>
<feature type="domain" description="B30.2/SPRY" evidence="3">
    <location>
        <begin position="277"/>
        <end position="458"/>
    </location>
</feature>
<name>L8GDV1_ACACF</name>
<proteinExistence type="predicted"/>
<dbReference type="RefSeq" id="XP_004333215.1">
    <property type="nucleotide sequence ID" value="XM_004333167.1"/>
</dbReference>
<dbReference type="CDD" id="cd11709">
    <property type="entry name" value="SPRY"/>
    <property type="match status" value="1"/>
</dbReference>
<dbReference type="Pfam" id="PF07707">
    <property type="entry name" value="BACK"/>
    <property type="match status" value="1"/>
</dbReference>
<dbReference type="InterPro" id="IPR013320">
    <property type="entry name" value="ConA-like_dom_sf"/>
</dbReference>
<organism evidence="4 5">
    <name type="scientific">Acanthamoeba castellanii (strain ATCC 30010 / Neff)</name>
    <dbReference type="NCBI Taxonomy" id="1257118"/>
    <lineage>
        <taxon>Eukaryota</taxon>
        <taxon>Amoebozoa</taxon>
        <taxon>Discosea</taxon>
        <taxon>Longamoebia</taxon>
        <taxon>Centramoebida</taxon>
        <taxon>Acanthamoebidae</taxon>
        <taxon>Acanthamoeba</taxon>
    </lineage>
</organism>
<accession>L8GDV1</accession>
<dbReference type="GeneID" id="14911642"/>
<dbReference type="InterPro" id="IPR051481">
    <property type="entry name" value="BTB-POZ/Galectin-3-binding"/>
</dbReference>
<dbReference type="InterPro" id="IPR043136">
    <property type="entry name" value="B30.2/SPRY_sf"/>
</dbReference>
<dbReference type="Gene3D" id="2.60.120.920">
    <property type="match status" value="1"/>
</dbReference>
<dbReference type="Pfam" id="PF00622">
    <property type="entry name" value="SPRY"/>
    <property type="match status" value="1"/>
</dbReference>
<evidence type="ECO:0000259" key="3">
    <source>
        <dbReference type="PROSITE" id="PS50188"/>
    </source>
</evidence>
<feature type="domain" description="BTB" evidence="2">
    <location>
        <begin position="54"/>
        <end position="118"/>
    </location>
</feature>
<dbReference type="SUPFAM" id="SSF54695">
    <property type="entry name" value="POZ domain"/>
    <property type="match status" value="1"/>
</dbReference>
<dbReference type="SMART" id="SM00225">
    <property type="entry name" value="BTB"/>
    <property type="match status" value="1"/>
</dbReference>
<dbReference type="AlphaFoldDB" id="L8GDV1"/>
<dbReference type="SUPFAM" id="SSF49899">
    <property type="entry name" value="Concanavalin A-like lectins/glucanases"/>
    <property type="match status" value="1"/>
</dbReference>
<dbReference type="Gene3D" id="1.25.40.420">
    <property type="match status" value="1"/>
</dbReference>
<dbReference type="OrthoDB" id="45365at2759"/>
<dbReference type="KEGG" id="acan:ACA1_389130"/>
<protein>
    <submittedName>
        <fullName evidence="4">BTB/POZ domain containing protein</fullName>
    </submittedName>
</protein>
<dbReference type="EMBL" id="KB008156">
    <property type="protein sequence ID" value="ELR11202.1"/>
    <property type="molecule type" value="Genomic_DNA"/>
</dbReference>
<dbReference type="InterPro" id="IPR011333">
    <property type="entry name" value="SKP1/BTB/POZ_sf"/>
</dbReference>
<dbReference type="SMART" id="SM00875">
    <property type="entry name" value="BACK"/>
    <property type="match status" value="1"/>
</dbReference>
<dbReference type="CDD" id="cd18186">
    <property type="entry name" value="BTB_POZ_ZBTB_KLHL-like"/>
    <property type="match status" value="1"/>
</dbReference>
<dbReference type="Pfam" id="PF00651">
    <property type="entry name" value="BTB"/>
    <property type="match status" value="1"/>
</dbReference>
<evidence type="ECO:0000313" key="4">
    <source>
        <dbReference type="EMBL" id="ELR11202.1"/>
    </source>
</evidence>
<dbReference type="Gene3D" id="3.30.710.10">
    <property type="entry name" value="Potassium Channel Kv1.1, Chain A"/>
    <property type="match status" value="1"/>
</dbReference>
<gene>
    <name evidence="4" type="ORF">ACA1_389130</name>
</gene>
<evidence type="ECO:0000256" key="1">
    <source>
        <dbReference type="SAM" id="MobiDB-lite"/>
    </source>
</evidence>
<feature type="region of interest" description="Disordered" evidence="1">
    <location>
        <begin position="482"/>
        <end position="502"/>
    </location>
</feature>
<dbReference type="VEuPathDB" id="AmoebaDB:ACA1_389130"/>
<reference evidence="4 5" key="1">
    <citation type="journal article" date="2013" name="Genome Biol.">
        <title>Genome of Acanthamoeba castellanii highlights extensive lateral gene transfer and early evolution of tyrosine kinase signaling.</title>
        <authorList>
            <person name="Clarke M."/>
            <person name="Lohan A.J."/>
            <person name="Liu B."/>
            <person name="Lagkouvardos I."/>
            <person name="Roy S."/>
            <person name="Zafar N."/>
            <person name="Bertelli C."/>
            <person name="Schilde C."/>
            <person name="Kianianmomeni A."/>
            <person name="Burglin T.R."/>
            <person name="Frech C."/>
            <person name="Turcotte B."/>
            <person name="Kopec K.O."/>
            <person name="Synnott J.M."/>
            <person name="Choo C."/>
            <person name="Paponov I."/>
            <person name="Finkler A."/>
            <person name="Soon Heng Tan C."/>
            <person name="Hutchins A.P."/>
            <person name="Weinmeier T."/>
            <person name="Rattei T."/>
            <person name="Chu J.S."/>
            <person name="Gimenez G."/>
            <person name="Irimia M."/>
            <person name="Rigden D.J."/>
            <person name="Fitzpatrick D.A."/>
            <person name="Lorenzo-Morales J."/>
            <person name="Bateman A."/>
            <person name="Chiu C.H."/>
            <person name="Tang P."/>
            <person name="Hegemann P."/>
            <person name="Fromm H."/>
            <person name="Raoult D."/>
            <person name="Greub G."/>
            <person name="Miranda-Saavedra D."/>
            <person name="Chen N."/>
            <person name="Nash P."/>
            <person name="Ginger M.L."/>
            <person name="Horn M."/>
            <person name="Schaap P."/>
            <person name="Caler L."/>
            <person name="Loftus B."/>
        </authorList>
    </citation>
    <scope>NUCLEOTIDE SEQUENCE [LARGE SCALE GENOMIC DNA]</scope>
    <source>
        <strain evidence="4 5">Neff</strain>
    </source>
</reference>